<gene>
    <name evidence="2" type="ORF">EUB48_05250</name>
</gene>
<dbReference type="AlphaFoldDB" id="A0A515D8P1"/>
<name>A0A515D8P1_9BURK</name>
<proteinExistence type="predicted"/>
<organism evidence="2 3">
    <name type="scientific">Rhodoferax sediminis</name>
    <dbReference type="NCBI Taxonomy" id="2509614"/>
    <lineage>
        <taxon>Bacteria</taxon>
        <taxon>Pseudomonadati</taxon>
        <taxon>Pseudomonadota</taxon>
        <taxon>Betaproteobacteria</taxon>
        <taxon>Burkholderiales</taxon>
        <taxon>Comamonadaceae</taxon>
        <taxon>Rhodoferax</taxon>
    </lineage>
</organism>
<reference evidence="2 3" key="1">
    <citation type="submission" date="2019-01" db="EMBL/GenBank/DDBJ databases">
        <title>Genomic insights into a novel species Rhodoferax sp.</title>
        <authorList>
            <person name="Jin L."/>
        </authorList>
    </citation>
    <scope>NUCLEOTIDE SEQUENCE [LARGE SCALE GENOMIC DNA]</scope>
    <source>
        <strain evidence="2 3">CHu59-6-5</strain>
    </source>
</reference>
<dbReference type="KEGG" id="rhf:EUB48_05250"/>
<keyword evidence="3" id="KW-1185">Reference proteome</keyword>
<dbReference type="Proteomes" id="UP000316798">
    <property type="component" value="Chromosome"/>
</dbReference>
<dbReference type="RefSeq" id="WP_142817932.1">
    <property type="nucleotide sequence ID" value="NZ_CP035503.1"/>
</dbReference>
<evidence type="ECO:0000256" key="1">
    <source>
        <dbReference type="SAM" id="MobiDB-lite"/>
    </source>
</evidence>
<feature type="compositionally biased region" description="Polar residues" evidence="1">
    <location>
        <begin position="22"/>
        <end position="33"/>
    </location>
</feature>
<feature type="region of interest" description="Disordered" evidence="1">
    <location>
        <begin position="22"/>
        <end position="41"/>
    </location>
</feature>
<dbReference type="EMBL" id="CP035503">
    <property type="protein sequence ID" value="QDL36770.1"/>
    <property type="molecule type" value="Genomic_DNA"/>
</dbReference>
<sequence length="70" mass="7544">MNKLNINANALARGLAIGASAMRQQGGQHQGELSSVDGPVSRASQSQNLVFRLSHRPINTPISHFERIPP</sequence>
<evidence type="ECO:0000313" key="3">
    <source>
        <dbReference type="Proteomes" id="UP000316798"/>
    </source>
</evidence>
<evidence type="ECO:0000313" key="2">
    <source>
        <dbReference type="EMBL" id="QDL36770.1"/>
    </source>
</evidence>
<protein>
    <submittedName>
        <fullName evidence="2">Uncharacterized protein</fullName>
    </submittedName>
</protein>
<accession>A0A515D8P1</accession>